<sequence>MRWKISQPSLVLLPLNPYPILPSPLPLLHHPLLRLTRQQLRPAVFILFIHPTPRSGPVLLAAMSPSTPLNHPPVTPFRSSVPPPLLPSLNQSLPSSPSSMTSSMRSGRRSKARRRLHLLRVLLMSISSVTLTCMLTPHPLDTQSRRRTSNQSRILASVRPLLPLHQE</sequence>
<keyword evidence="4" id="KW-1185">Reference proteome</keyword>
<feature type="compositionally biased region" description="Low complexity" evidence="1">
    <location>
        <begin position="87"/>
        <end position="105"/>
    </location>
</feature>
<accession>A0AAV5TGG0</accession>
<evidence type="ECO:0008006" key="5">
    <source>
        <dbReference type="Google" id="ProtNLM"/>
    </source>
</evidence>
<dbReference type="Proteomes" id="UP001432027">
    <property type="component" value="Unassembled WGS sequence"/>
</dbReference>
<gene>
    <name evidence="3" type="ORF">PENTCL1PPCAC_15218</name>
</gene>
<organism evidence="3 4">
    <name type="scientific">Pristionchus entomophagus</name>
    <dbReference type="NCBI Taxonomy" id="358040"/>
    <lineage>
        <taxon>Eukaryota</taxon>
        <taxon>Metazoa</taxon>
        <taxon>Ecdysozoa</taxon>
        <taxon>Nematoda</taxon>
        <taxon>Chromadorea</taxon>
        <taxon>Rhabditida</taxon>
        <taxon>Rhabditina</taxon>
        <taxon>Diplogasteromorpha</taxon>
        <taxon>Diplogasteroidea</taxon>
        <taxon>Neodiplogasteridae</taxon>
        <taxon>Pristionchus</taxon>
    </lineage>
</organism>
<evidence type="ECO:0000313" key="4">
    <source>
        <dbReference type="Proteomes" id="UP001432027"/>
    </source>
</evidence>
<reference evidence="3" key="1">
    <citation type="submission" date="2023-10" db="EMBL/GenBank/DDBJ databases">
        <title>Genome assembly of Pristionchus species.</title>
        <authorList>
            <person name="Yoshida K."/>
            <person name="Sommer R.J."/>
        </authorList>
    </citation>
    <scope>NUCLEOTIDE SEQUENCE</scope>
    <source>
        <strain evidence="3">RS0144</strain>
    </source>
</reference>
<feature type="transmembrane region" description="Helical" evidence="2">
    <location>
        <begin position="118"/>
        <end position="140"/>
    </location>
</feature>
<evidence type="ECO:0000256" key="2">
    <source>
        <dbReference type="SAM" id="Phobius"/>
    </source>
</evidence>
<dbReference type="AlphaFoldDB" id="A0AAV5TGG0"/>
<feature type="compositionally biased region" description="Pro residues" evidence="1">
    <location>
        <begin position="75"/>
        <end position="86"/>
    </location>
</feature>
<keyword evidence="2" id="KW-0472">Membrane</keyword>
<protein>
    <recommendedName>
        <fullName evidence="5">G protein-coupled receptor</fullName>
    </recommendedName>
</protein>
<comment type="caution">
    <text evidence="3">The sequence shown here is derived from an EMBL/GenBank/DDBJ whole genome shotgun (WGS) entry which is preliminary data.</text>
</comment>
<dbReference type="EMBL" id="BTSX01000004">
    <property type="protein sequence ID" value="GMS93043.1"/>
    <property type="molecule type" value="Genomic_DNA"/>
</dbReference>
<evidence type="ECO:0000256" key="1">
    <source>
        <dbReference type="SAM" id="MobiDB-lite"/>
    </source>
</evidence>
<feature type="region of interest" description="Disordered" evidence="1">
    <location>
        <begin position="75"/>
        <end position="111"/>
    </location>
</feature>
<keyword evidence="2" id="KW-0812">Transmembrane</keyword>
<proteinExistence type="predicted"/>
<keyword evidence="2" id="KW-1133">Transmembrane helix</keyword>
<evidence type="ECO:0000313" key="3">
    <source>
        <dbReference type="EMBL" id="GMS93043.1"/>
    </source>
</evidence>
<name>A0AAV5TGG0_9BILA</name>